<dbReference type="Proteomes" id="UP000245992">
    <property type="component" value="Unassembled WGS sequence"/>
</dbReference>
<sequence>MSIQRTYPLDEVAAALQVSRRGHQSGKLVLPPS</sequence>
<evidence type="ECO:0008006" key="3">
    <source>
        <dbReference type="Google" id="ProtNLM"/>
    </source>
</evidence>
<keyword evidence="2" id="KW-1185">Reference proteome</keyword>
<dbReference type="EMBL" id="AZSP01000235">
    <property type="protein sequence ID" value="PVE10027.1"/>
    <property type="molecule type" value="Genomic_DNA"/>
</dbReference>
<organism evidence="1 2">
    <name type="scientific">Streptomyces scopuliridis RB72</name>
    <dbReference type="NCBI Taxonomy" id="1440053"/>
    <lineage>
        <taxon>Bacteria</taxon>
        <taxon>Bacillati</taxon>
        <taxon>Actinomycetota</taxon>
        <taxon>Actinomycetes</taxon>
        <taxon>Kitasatosporales</taxon>
        <taxon>Streptomycetaceae</taxon>
        <taxon>Streptomyces</taxon>
    </lineage>
</organism>
<evidence type="ECO:0000313" key="1">
    <source>
        <dbReference type="EMBL" id="PVE10027.1"/>
    </source>
</evidence>
<name>A0A2T7T4E3_9ACTN</name>
<accession>A0A2T7T4E3</accession>
<reference evidence="1 2" key="1">
    <citation type="submission" date="2013-12" db="EMBL/GenBank/DDBJ databases">
        <title>Annotated genome of Streptomyces scopuliridis.</title>
        <authorList>
            <person name="Olson J.B."/>
        </authorList>
    </citation>
    <scope>NUCLEOTIDE SEQUENCE [LARGE SCALE GENOMIC DNA]</scope>
    <source>
        <strain evidence="1 2">RB72</strain>
    </source>
</reference>
<proteinExistence type="predicted"/>
<protein>
    <recommendedName>
        <fullName evidence="3">Alcohol dehydrogenase</fullName>
    </recommendedName>
</protein>
<gene>
    <name evidence="1" type="ORF">Y717_15830</name>
</gene>
<evidence type="ECO:0000313" key="2">
    <source>
        <dbReference type="Proteomes" id="UP000245992"/>
    </source>
</evidence>
<comment type="caution">
    <text evidence="1">The sequence shown here is derived from an EMBL/GenBank/DDBJ whole genome shotgun (WGS) entry which is preliminary data.</text>
</comment>
<dbReference type="AlphaFoldDB" id="A0A2T7T4E3"/>